<sequence length="311" mass="33567">MADPMLDSAVAAVLAAQSGVVTARDFIRLDVDPRFVREWVRVGLLVRVRRGAFVDSTVWAAAGSDEQYRLRVQAVLRSRTAKEYATHHSAVALHGLPLWHVPRDLVVVAADVEESTTVSGLRVMPTRGLVDEVELDGLRVLSIPDAVVTTSSVSTAAGVVAGDAALQSGACSVEELEEAAERLGPSLRGKRRLRNAVAALDPKCESVGESRTRLILAALGLPFDSQVPIRDVDGHLVGRVDFLVAGRVIVEFDGAVKYGGEDGREVLIAEKRREDRLRELGYAVVRITWDELADPATLLSRIRAALSRLAA</sequence>
<dbReference type="InterPro" id="IPR025159">
    <property type="entry name" value="AbiEi_N"/>
</dbReference>
<dbReference type="AlphaFoldDB" id="A0A849HHY7"/>
<name>A0A849HHY7_9MICO</name>
<evidence type="ECO:0000313" key="3">
    <source>
        <dbReference type="Proteomes" id="UP000588586"/>
    </source>
</evidence>
<dbReference type="EMBL" id="JABEPQ010000002">
    <property type="protein sequence ID" value="NNM46812.1"/>
    <property type="molecule type" value="Genomic_DNA"/>
</dbReference>
<dbReference type="RefSeq" id="WP_171243869.1">
    <property type="nucleotide sequence ID" value="NZ_JABEPQ010000002.1"/>
</dbReference>
<dbReference type="Pfam" id="PF13338">
    <property type="entry name" value="AbiEi_4"/>
    <property type="match status" value="1"/>
</dbReference>
<evidence type="ECO:0000313" key="2">
    <source>
        <dbReference type="EMBL" id="NNM46812.1"/>
    </source>
</evidence>
<keyword evidence="3" id="KW-1185">Reference proteome</keyword>
<feature type="domain" description="AbiEi antitoxin N-terminal" evidence="1">
    <location>
        <begin position="10"/>
        <end position="53"/>
    </location>
</feature>
<reference evidence="2 3" key="1">
    <citation type="submission" date="2020-04" db="EMBL/GenBank/DDBJ databases">
        <title>Knoellia sp. isolate from air conditioner.</title>
        <authorList>
            <person name="Chea S."/>
            <person name="Kim D.-U."/>
        </authorList>
    </citation>
    <scope>NUCLEOTIDE SEQUENCE [LARGE SCALE GENOMIC DNA]</scope>
    <source>
        <strain evidence="2 3">DB2414S</strain>
    </source>
</reference>
<comment type="caution">
    <text evidence="2">The sequence shown here is derived from an EMBL/GenBank/DDBJ whole genome shotgun (WGS) entry which is preliminary data.</text>
</comment>
<organism evidence="2 3">
    <name type="scientific">Knoellia koreensis</name>
    <dbReference type="NCBI Taxonomy" id="2730921"/>
    <lineage>
        <taxon>Bacteria</taxon>
        <taxon>Bacillati</taxon>
        <taxon>Actinomycetota</taxon>
        <taxon>Actinomycetes</taxon>
        <taxon>Micrococcales</taxon>
        <taxon>Intrasporangiaceae</taxon>
        <taxon>Knoellia</taxon>
    </lineage>
</organism>
<dbReference type="Gene3D" id="3.40.960.10">
    <property type="entry name" value="VSR Endonuclease"/>
    <property type="match status" value="1"/>
</dbReference>
<proteinExistence type="predicted"/>
<accession>A0A849HHY7</accession>
<gene>
    <name evidence="2" type="ORF">HJG52_12440</name>
</gene>
<dbReference type="Proteomes" id="UP000588586">
    <property type="component" value="Unassembled WGS sequence"/>
</dbReference>
<protein>
    <submittedName>
        <fullName evidence="2">Type IV toxin-antitoxin system AbiEi family antitoxin domain-containing protein</fullName>
    </submittedName>
</protein>
<evidence type="ECO:0000259" key="1">
    <source>
        <dbReference type="Pfam" id="PF13338"/>
    </source>
</evidence>